<feature type="transmembrane region" description="Helical" evidence="1">
    <location>
        <begin position="20"/>
        <end position="39"/>
    </location>
</feature>
<evidence type="ECO:0008006" key="4">
    <source>
        <dbReference type="Google" id="ProtNLM"/>
    </source>
</evidence>
<dbReference type="InterPro" id="IPR050583">
    <property type="entry name" value="Mycobacterial_A85_antigen"/>
</dbReference>
<dbReference type="Gene3D" id="3.40.50.1820">
    <property type="entry name" value="alpha/beta hydrolase"/>
    <property type="match status" value="1"/>
</dbReference>
<dbReference type="PANTHER" id="PTHR48098:SF1">
    <property type="entry name" value="DIACYLGLYCEROL ACYLTRANSFERASE_MYCOLYLTRANSFERASE AG85A"/>
    <property type="match status" value="1"/>
</dbReference>
<dbReference type="EMBL" id="BJWG01000005">
    <property type="protein sequence ID" value="GEL94819.1"/>
    <property type="molecule type" value="Genomic_DNA"/>
</dbReference>
<dbReference type="SUPFAM" id="SSF53474">
    <property type="entry name" value="alpha/beta-Hydrolases"/>
    <property type="match status" value="1"/>
</dbReference>
<proteinExistence type="predicted"/>
<keyword evidence="1" id="KW-0812">Transmembrane</keyword>
<keyword evidence="3" id="KW-1185">Reference proteome</keyword>
<accession>A0A511JAM4</accession>
<dbReference type="Pfam" id="PF00756">
    <property type="entry name" value="Esterase"/>
    <property type="match status" value="1"/>
</dbReference>
<protein>
    <recommendedName>
        <fullName evidence="4">Esterase</fullName>
    </recommendedName>
</protein>
<evidence type="ECO:0000313" key="3">
    <source>
        <dbReference type="Proteomes" id="UP000321720"/>
    </source>
</evidence>
<evidence type="ECO:0000256" key="1">
    <source>
        <dbReference type="SAM" id="Phobius"/>
    </source>
</evidence>
<keyword evidence="1" id="KW-1133">Transmembrane helix</keyword>
<keyword evidence="1" id="KW-0472">Membrane</keyword>
<feature type="transmembrane region" description="Helical" evidence="1">
    <location>
        <begin position="51"/>
        <end position="73"/>
    </location>
</feature>
<gene>
    <name evidence="2" type="ORF">CCO02nite_14770</name>
</gene>
<dbReference type="InterPro" id="IPR029058">
    <property type="entry name" value="AB_hydrolase_fold"/>
</dbReference>
<dbReference type="AlphaFoldDB" id="A0A511JAM4"/>
<sequence length="382" mass="40650">MVPADLLGLEVGVVDAPLTSWWTVVALALLAVLLVVLAVRRRRAEPRRRAWPAAVGAALVVVLALAVGANAYVGYIATWEGLLAHLGVHRDAQPPWTPQTRPTPDSPQVAQIGDPPVEGSGHFGVARIPVPAERNLPTTDTWIYTPPGFDTSGETLYPMVILMHGSPGRSVDWFSAGAGDVLDDLITTGQLRPVIVVSPDVNTPGASEAACLDSTLGGAQVETYLQEDVRPWVEGHYPIATDRTYQAIGGMSSGAFCALDQGLRHSSDTGTILALMPYGTPGAGADGQLEGQDQIDAHSPSVYVDTIDLTSPTAVFLAYGENERDDEVVETAHHLDERLRARGEPVELVVLPGEGHTWRASIALLPQAMAFWERQMAAGEAS</sequence>
<dbReference type="InterPro" id="IPR000801">
    <property type="entry name" value="Esterase-like"/>
</dbReference>
<dbReference type="OrthoDB" id="184858at2"/>
<dbReference type="Proteomes" id="UP000321720">
    <property type="component" value="Unassembled WGS sequence"/>
</dbReference>
<evidence type="ECO:0000313" key="2">
    <source>
        <dbReference type="EMBL" id="GEL94819.1"/>
    </source>
</evidence>
<reference evidence="2 3" key="1">
    <citation type="submission" date="2019-07" db="EMBL/GenBank/DDBJ databases">
        <title>Whole genome shotgun sequence of Cellulomonas composti NBRC 100758.</title>
        <authorList>
            <person name="Hosoyama A."/>
            <person name="Uohara A."/>
            <person name="Ohji S."/>
            <person name="Ichikawa N."/>
        </authorList>
    </citation>
    <scope>NUCLEOTIDE SEQUENCE [LARGE SCALE GENOMIC DNA]</scope>
    <source>
        <strain evidence="2 3">NBRC 100758</strain>
    </source>
</reference>
<dbReference type="RefSeq" id="WP_146842484.1">
    <property type="nucleotide sequence ID" value="NZ_BJWG01000005.1"/>
</dbReference>
<organism evidence="2 3">
    <name type="scientific">Cellulomonas composti</name>
    <dbReference type="NCBI Taxonomy" id="266130"/>
    <lineage>
        <taxon>Bacteria</taxon>
        <taxon>Bacillati</taxon>
        <taxon>Actinomycetota</taxon>
        <taxon>Actinomycetes</taxon>
        <taxon>Micrococcales</taxon>
        <taxon>Cellulomonadaceae</taxon>
        <taxon>Cellulomonas</taxon>
    </lineage>
</organism>
<name>A0A511JAM4_9CELL</name>
<dbReference type="GO" id="GO:0016747">
    <property type="term" value="F:acyltransferase activity, transferring groups other than amino-acyl groups"/>
    <property type="evidence" value="ECO:0007669"/>
    <property type="project" value="TreeGrafter"/>
</dbReference>
<dbReference type="PANTHER" id="PTHR48098">
    <property type="entry name" value="ENTEROCHELIN ESTERASE-RELATED"/>
    <property type="match status" value="1"/>
</dbReference>
<comment type="caution">
    <text evidence="2">The sequence shown here is derived from an EMBL/GenBank/DDBJ whole genome shotgun (WGS) entry which is preliminary data.</text>
</comment>